<name>A0ABP9AHG5_9MICO</name>
<dbReference type="Pfam" id="PF16874">
    <property type="entry name" value="Glyco_hydro_36C"/>
    <property type="match status" value="1"/>
</dbReference>
<evidence type="ECO:0000256" key="1">
    <source>
        <dbReference type="ARBA" id="ARBA00001255"/>
    </source>
</evidence>
<dbReference type="InterPro" id="IPR031705">
    <property type="entry name" value="Glyco_hydro_36_C"/>
</dbReference>
<dbReference type="InterPro" id="IPR013780">
    <property type="entry name" value="Glyco_hydro_b"/>
</dbReference>
<dbReference type="Gene3D" id="2.60.40.1180">
    <property type="entry name" value="Golgi alpha-mannosidase II"/>
    <property type="match status" value="1"/>
</dbReference>
<dbReference type="EC" id="3.2.1.22" evidence="2 5"/>
<comment type="catalytic activity">
    <reaction evidence="1 5">
        <text>Hydrolysis of terminal, non-reducing alpha-D-galactose residues in alpha-D-galactosides, including galactose oligosaccharides, galactomannans and galactolipids.</text>
        <dbReference type="EC" id="3.2.1.22"/>
    </reaction>
</comment>
<comment type="caution">
    <text evidence="8">The sequence shown here is derived from an EMBL/GenBank/DDBJ whole genome shotgun (WGS) entry which is preliminary data.</text>
</comment>
<gene>
    <name evidence="8" type="ORF">GCM10023351_26150</name>
</gene>
<dbReference type="PANTHER" id="PTHR43053">
    <property type="entry name" value="GLYCOSIDASE FAMILY 31"/>
    <property type="match status" value="1"/>
</dbReference>
<evidence type="ECO:0000259" key="7">
    <source>
        <dbReference type="Pfam" id="PF16875"/>
    </source>
</evidence>
<keyword evidence="9" id="KW-1185">Reference proteome</keyword>
<dbReference type="Gene3D" id="2.70.98.60">
    <property type="entry name" value="alpha-galactosidase from lactobacil brevis"/>
    <property type="match status" value="1"/>
</dbReference>
<dbReference type="InterPro" id="IPR017853">
    <property type="entry name" value="GH"/>
</dbReference>
<dbReference type="Pfam" id="PF02065">
    <property type="entry name" value="Melibiase"/>
    <property type="match status" value="1"/>
</dbReference>
<reference evidence="9" key="1">
    <citation type="journal article" date="2019" name="Int. J. Syst. Evol. Microbiol.">
        <title>The Global Catalogue of Microorganisms (GCM) 10K type strain sequencing project: providing services to taxonomists for standard genome sequencing and annotation.</title>
        <authorList>
            <consortium name="The Broad Institute Genomics Platform"/>
            <consortium name="The Broad Institute Genome Sequencing Center for Infectious Disease"/>
            <person name="Wu L."/>
            <person name="Ma J."/>
        </authorList>
    </citation>
    <scope>NUCLEOTIDE SEQUENCE [LARGE SCALE GENOMIC DNA]</scope>
    <source>
        <strain evidence="9">JCM 18537</strain>
    </source>
</reference>
<dbReference type="PANTHER" id="PTHR43053:SF3">
    <property type="entry name" value="ALPHA-GALACTOSIDASE C-RELATED"/>
    <property type="match status" value="1"/>
</dbReference>
<sequence>MSAIPLRAAGVAFVLDVPEVGAPRVLHWGADIGELTEADIDTLRLTGLAGIGSGMPDTGMPLTMLPAHADGWLWTPAVTGHRDGSAFSPAFSDTTAEVLPVDDDPVIAHRVRVDSADAANGLALALDVEMTHSGIVRTRARLTNTGDGRYDLASLDVALPVPGRAGEIMDMAGRQLRERDLQRSPFAIGSHLRESRRSSGHEASIVLAAGTPGFGWRHGEVWAVHLAWSGNTRVLAERTNQGLSTLSGGELLLPGEVRLAHGESYTSPWLYASTGIGLDAMAARFHDFLRARPEHPSPDRPVTLNVWEAVYFDHELGKLLEIVDRAAEVGIERYVLDDGWFRHRRDDHAGLGDWYVDEGVWPDGLGPLADAVVAKGMQFGLWFEPEMVNEDSDLARAHPEWIMGTGDRLPHPQRHQQVLNIAIPEAYAYIRDRILAILDAYPISYIKWDHNRALTEPGDRTTGRPVAHEQAAALYRLLDEIRAAHPGLEIESCSSGGGRIDLGIMARTDRIWGSDCIDPLERQAIEAGTALLLPPEMVGSHVASPLSHTTGRAHSLAFRAGTAFFSHMGVEWDVTKADDAERAQLAEWIALHKTHRALLHTGRVVHADPIGDGIWTHGVVAHDAAEAIFAVAMVETGPYWPTPRVTIPGLDPARRYRVQPLAPADARDHRTAHTRPAWWSEAIELPGAALADVGVQVPALNPEQLVLLHVTAV</sequence>
<dbReference type="PRINTS" id="PR00743">
    <property type="entry name" value="GLHYDRLASE36"/>
</dbReference>
<evidence type="ECO:0000259" key="6">
    <source>
        <dbReference type="Pfam" id="PF16874"/>
    </source>
</evidence>
<dbReference type="PROSITE" id="PS00512">
    <property type="entry name" value="ALPHA_GALACTOSIDASE"/>
    <property type="match status" value="1"/>
</dbReference>
<proteinExistence type="inferred from homology"/>
<dbReference type="InterPro" id="IPR000111">
    <property type="entry name" value="Glyco_hydro_27/36_CS"/>
</dbReference>
<dbReference type="InterPro" id="IPR038417">
    <property type="entry name" value="Alpga-gal_N_sf"/>
</dbReference>
<dbReference type="CDD" id="cd14791">
    <property type="entry name" value="GH36"/>
    <property type="match status" value="1"/>
</dbReference>
<comment type="similarity">
    <text evidence="5">Belongs to the glycosyl hydrolase.</text>
</comment>
<dbReference type="PIRSF" id="PIRSF005536">
    <property type="entry name" value="Agal"/>
    <property type="match status" value="1"/>
</dbReference>
<dbReference type="Gene3D" id="3.20.20.70">
    <property type="entry name" value="Aldolase class I"/>
    <property type="match status" value="1"/>
</dbReference>
<dbReference type="Pfam" id="PF16875">
    <property type="entry name" value="Glyco_hydro_36N"/>
    <property type="match status" value="1"/>
</dbReference>
<dbReference type="SUPFAM" id="SSF51445">
    <property type="entry name" value="(Trans)glycosidases"/>
    <property type="match status" value="1"/>
</dbReference>
<evidence type="ECO:0000313" key="8">
    <source>
        <dbReference type="EMBL" id="GAA4779924.1"/>
    </source>
</evidence>
<evidence type="ECO:0000256" key="3">
    <source>
        <dbReference type="ARBA" id="ARBA00022801"/>
    </source>
</evidence>
<dbReference type="InterPro" id="IPR050985">
    <property type="entry name" value="Alpha-glycosidase_related"/>
</dbReference>
<keyword evidence="3 5" id="KW-0378">Hydrolase</keyword>
<organism evidence="8 9">
    <name type="scientific">Microbacterium gilvum</name>
    <dbReference type="NCBI Taxonomy" id="1336204"/>
    <lineage>
        <taxon>Bacteria</taxon>
        <taxon>Bacillati</taxon>
        <taxon>Actinomycetota</taxon>
        <taxon>Actinomycetes</taxon>
        <taxon>Micrococcales</taxon>
        <taxon>Microbacteriaceae</taxon>
        <taxon>Microbacterium</taxon>
    </lineage>
</organism>
<dbReference type="InterPro" id="IPR013785">
    <property type="entry name" value="Aldolase_TIM"/>
</dbReference>
<protein>
    <recommendedName>
        <fullName evidence="2 5">Alpha-galactosidase</fullName>
        <ecNumber evidence="2 5">3.2.1.22</ecNumber>
    </recommendedName>
</protein>
<evidence type="ECO:0000256" key="4">
    <source>
        <dbReference type="ARBA" id="ARBA00023295"/>
    </source>
</evidence>
<evidence type="ECO:0000256" key="5">
    <source>
        <dbReference type="PIRNR" id="PIRNR005536"/>
    </source>
</evidence>
<dbReference type="InterPro" id="IPR031704">
    <property type="entry name" value="Glyco_hydro_36_N"/>
</dbReference>
<dbReference type="RefSeq" id="WP_345439911.1">
    <property type="nucleotide sequence ID" value="NZ_BAABKO010000005.1"/>
</dbReference>
<feature type="domain" description="Glycosyl hydrolase family 36 N-terminal" evidence="7">
    <location>
        <begin position="21"/>
        <end position="260"/>
    </location>
</feature>
<feature type="domain" description="Glycosyl hydrolase family 36 C-terminal" evidence="6">
    <location>
        <begin position="619"/>
        <end position="699"/>
    </location>
</feature>
<evidence type="ECO:0000256" key="2">
    <source>
        <dbReference type="ARBA" id="ARBA00012755"/>
    </source>
</evidence>
<evidence type="ECO:0000313" key="9">
    <source>
        <dbReference type="Proteomes" id="UP001501645"/>
    </source>
</evidence>
<accession>A0ABP9AHG5</accession>
<dbReference type="InterPro" id="IPR002252">
    <property type="entry name" value="Glyco_hydro_36"/>
</dbReference>
<keyword evidence="4 5" id="KW-0326">Glycosidase</keyword>
<dbReference type="Proteomes" id="UP001501645">
    <property type="component" value="Unassembled WGS sequence"/>
</dbReference>
<dbReference type="EMBL" id="BAABKO010000005">
    <property type="protein sequence ID" value="GAA4779924.1"/>
    <property type="molecule type" value="Genomic_DNA"/>
</dbReference>